<keyword evidence="2" id="KW-1185">Reference proteome</keyword>
<comment type="caution">
    <text evidence="1">The sequence shown here is derived from an EMBL/GenBank/DDBJ whole genome shotgun (WGS) entry which is preliminary data.</text>
</comment>
<sequence length="298" mass="31691">MVGLVAGVCGVAGDARGSARGSAKTCVAMLHAVSHEIEDGGLARTGSRLPVEDLSMTMVFMAEVLSSVGGTPEAMFDLLSHVLVIPCNDAMKMHRSVLLGVAGVQIALIVFTVDGSNFETKTRVFGSCVVAMPDLRLGWVVAGKAVTQLVSSGGFSAARLPVGGFELTVVEKLPESISVIHAISHVGVSSTIAGRFLETDGDLRWVSAKVCRCNQESCCSDWSGGEGNPHLGAMGSLSVAQQERYGTPVAWIITMGVESVEGVRDEYLYPKKMKTCTRITWLGSVRSIKRRKRNDYPL</sequence>
<evidence type="ECO:0000313" key="1">
    <source>
        <dbReference type="EMBL" id="KAJ4977756.1"/>
    </source>
</evidence>
<dbReference type="Proteomes" id="UP001141806">
    <property type="component" value="Unassembled WGS sequence"/>
</dbReference>
<accession>A0A9Q0KW18</accession>
<dbReference type="EMBL" id="JAMYWD010000002">
    <property type="protein sequence ID" value="KAJ4977756.1"/>
    <property type="molecule type" value="Genomic_DNA"/>
</dbReference>
<gene>
    <name evidence="1" type="ORF">NE237_008536</name>
</gene>
<protein>
    <submittedName>
        <fullName evidence="1">Uncharacterized protein</fullName>
    </submittedName>
</protein>
<name>A0A9Q0KW18_9MAGN</name>
<reference evidence="1" key="1">
    <citation type="journal article" date="2023" name="Plant J.">
        <title>The genome of the king protea, Protea cynaroides.</title>
        <authorList>
            <person name="Chang J."/>
            <person name="Duong T.A."/>
            <person name="Schoeman C."/>
            <person name="Ma X."/>
            <person name="Roodt D."/>
            <person name="Barker N."/>
            <person name="Li Z."/>
            <person name="Van de Peer Y."/>
            <person name="Mizrachi E."/>
        </authorList>
    </citation>
    <scope>NUCLEOTIDE SEQUENCE</scope>
    <source>
        <tissue evidence="1">Young leaves</tissue>
    </source>
</reference>
<dbReference type="AlphaFoldDB" id="A0A9Q0KW18"/>
<evidence type="ECO:0000313" key="2">
    <source>
        <dbReference type="Proteomes" id="UP001141806"/>
    </source>
</evidence>
<organism evidence="1 2">
    <name type="scientific">Protea cynaroides</name>
    <dbReference type="NCBI Taxonomy" id="273540"/>
    <lineage>
        <taxon>Eukaryota</taxon>
        <taxon>Viridiplantae</taxon>
        <taxon>Streptophyta</taxon>
        <taxon>Embryophyta</taxon>
        <taxon>Tracheophyta</taxon>
        <taxon>Spermatophyta</taxon>
        <taxon>Magnoliopsida</taxon>
        <taxon>Proteales</taxon>
        <taxon>Proteaceae</taxon>
        <taxon>Protea</taxon>
    </lineage>
</organism>
<proteinExistence type="predicted"/>